<dbReference type="PANTHER" id="PTHR43744:SF12">
    <property type="entry name" value="ABC TRANSPORTER PERMEASE PROTEIN MG189-RELATED"/>
    <property type="match status" value="1"/>
</dbReference>
<evidence type="ECO:0000313" key="10">
    <source>
        <dbReference type="Proteomes" id="UP001321766"/>
    </source>
</evidence>
<dbReference type="PROSITE" id="PS50928">
    <property type="entry name" value="ABC_TM1"/>
    <property type="match status" value="1"/>
</dbReference>
<comment type="subcellular location">
    <subcellularLocation>
        <location evidence="1 7">Cell membrane</location>
        <topology evidence="1 7">Multi-pass membrane protein</topology>
    </subcellularLocation>
</comment>
<dbReference type="InterPro" id="IPR035906">
    <property type="entry name" value="MetI-like_sf"/>
</dbReference>
<dbReference type="Proteomes" id="UP001321766">
    <property type="component" value="Chromosome"/>
</dbReference>
<feature type="transmembrane region" description="Helical" evidence="7">
    <location>
        <begin position="32"/>
        <end position="58"/>
    </location>
</feature>
<sequence length="302" mass="33341">MSHAASANTVSQLDQEKLRGDKLKRRAHTRSMIARVLTYVLLIAMTILIIFPLLIVLITSFTPNKQTQTWPPKVIPSSFTFDNYISLFQRMPIGKQMLNTVIFAGAVTIFSVFFDALAAYGLSRIDFKGRGFLLGILIATMMIPSMALLIPVYKLLASMNLVNSYWGIIIPRLADVGGIFLLRQFFISLPKDLDNAARIDGAGEFRIFLQIVLPNAKSAVLVVAMFNFMGNWNDLLWPLIMTSKPETRTITAGLAMLTGHGSSVTPYGVVMAGALISALPLLIIFFFIQKSFVQGIAMTGIK</sequence>
<name>A0ABM8B654_9BIFI</name>
<dbReference type="SUPFAM" id="SSF161098">
    <property type="entry name" value="MetI-like"/>
    <property type="match status" value="1"/>
</dbReference>
<accession>A0ABM8B654</accession>
<evidence type="ECO:0000256" key="1">
    <source>
        <dbReference type="ARBA" id="ARBA00004651"/>
    </source>
</evidence>
<evidence type="ECO:0000259" key="8">
    <source>
        <dbReference type="PROSITE" id="PS50928"/>
    </source>
</evidence>
<comment type="similarity">
    <text evidence="7">Belongs to the binding-protein-dependent transport system permease family.</text>
</comment>
<feature type="transmembrane region" description="Helical" evidence="7">
    <location>
        <begin position="267"/>
        <end position="288"/>
    </location>
</feature>
<dbReference type="InterPro" id="IPR000515">
    <property type="entry name" value="MetI-like"/>
</dbReference>
<dbReference type="Gene3D" id="1.10.3720.10">
    <property type="entry name" value="MetI-like"/>
    <property type="match status" value="1"/>
</dbReference>
<evidence type="ECO:0000256" key="7">
    <source>
        <dbReference type="RuleBase" id="RU363032"/>
    </source>
</evidence>
<feature type="transmembrane region" description="Helical" evidence="7">
    <location>
        <begin position="165"/>
        <end position="186"/>
    </location>
</feature>
<keyword evidence="6 7" id="KW-0472">Membrane</keyword>
<reference evidence="9 10" key="1">
    <citation type="journal article" date="2023" name="Microbiol. Spectr.">
        <title>Symbiosis of Carpenter Bees with Uncharacterized Lactic Acid Bacteria Showing NAD Auxotrophy.</title>
        <authorList>
            <person name="Kawasaki S."/>
            <person name="Ozawa K."/>
            <person name="Mori T."/>
            <person name="Yamamoto A."/>
            <person name="Ito M."/>
            <person name="Ohkuma M."/>
            <person name="Sakamoto M."/>
            <person name="Matsutani M."/>
        </authorList>
    </citation>
    <scope>NUCLEOTIDE SEQUENCE [LARGE SCALE GENOMIC DNA]</scope>
    <source>
        <strain evidence="9 10">Kim37-2</strain>
    </source>
</reference>
<evidence type="ECO:0000256" key="4">
    <source>
        <dbReference type="ARBA" id="ARBA00022692"/>
    </source>
</evidence>
<dbReference type="PANTHER" id="PTHR43744">
    <property type="entry name" value="ABC TRANSPORTER PERMEASE PROTEIN MG189-RELATED-RELATED"/>
    <property type="match status" value="1"/>
</dbReference>
<dbReference type="Pfam" id="PF00528">
    <property type="entry name" value="BPD_transp_1"/>
    <property type="match status" value="1"/>
</dbReference>
<evidence type="ECO:0000256" key="2">
    <source>
        <dbReference type="ARBA" id="ARBA00022448"/>
    </source>
</evidence>
<protein>
    <submittedName>
        <fullName evidence="9">Sugar ABC transporter permease</fullName>
    </submittedName>
</protein>
<evidence type="ECO:0000256" key="3">
    <source>
        <dbReference type="ARBA" id="ARBA00022475"/>
    </source>
</evidence>
<dbReference type="EMBL" id="AP026798">
    <property type="protein sequence ID" value="BDR52337.1"/>
    <property type="molecule type" value="Genomic_DNA"/>
</dbReference>
<evidence type="ECO:0000256" key="6">
    <source>
        <dbReference type="ARBA" id="ARBA00023136"/>
    </source>
</evidence>
<keyword evidence="10" id="KW-1185">Reference proteome</keyword>
<evidence type="ECO:0000256" key="5">
    <source>
        <dbReference type="ARBA" id="ARBA00022989"/>
    </source>
</evidence>
<organism evidence="9 10">
    <name type="scientific">Bombiscardovia nodaiensis</name>
    <dbReference type="NCBI Taxonomy" id="2932181"/>
    <lineage>
        <taxon>Bacteria</taxon>
        <taxon>Bacillati</taxon>
        <taxon>Actinomycetota</taxon>
        <taxon>Actinomycetes</taxon>
        <taxon>Bifidobacteriales</taxon>
        <taxon>Bifidobacteriaceae</taxon>
        <taxon>Bombiscardovia</taxon>
    </lineage>
</organism>
<evidence type="ECO:0000313" key="9">
    <source>
        <dbReference type="EMBL" id="BDR52337.1"/>
    </source>
</evidence>
<gene>
    <name evidence="9" type="ORF">KIM372_02440</name>
</gene>
<feature type="transmembrane region" description="Helical" evidence="7">
    <location>
        <begin position="207"/>
        <end position="229"/>
    </location>
</feature>
<dbReference type="CDD" id="cd06261">
    <property type="entry name" value="TM_PBP2"/>
    <property type="match status" value="1"/>
</dbReference>
<keyword evidence="5 7" id="KW-1133">Transmembrane helix</keyword>
<keyword evidence="3" id="KW-1003">Cell membrane</keyword>
<keyword evidence="4 7" id="KW-0812">Transmembrane</keyword>
<keyword evidence="2 7" id="KW-0813">Transport</keyword>
<feature type="domain" description="ABC transmembrane type-1" evidence="8">
    <location>
        <begin position="97"/>
        <end position="288"/>
    </location>
</feature>
<proteinExistence type="inferred from homology"/>
<feature type="transmembrane region" description="Helical" evidence="7">
    <location>
        <begin position="97"/>
        <end position="120"/>
    </location>
</feature>
<feature type="transmembrane region" description="Helical" evidence="7">
    <location>
        <begin position="132"/>
        <end position="153"/>
    </location>
</feature>